<feature type="domain" description="CCHC-type" evidence="3">
    <location>
        <begin position="69"/>
        <end position="84"/>
    </location>
</feature>
<feature type="compositionally biased region" description="Polar residues" evidence="2">
    <location>
        <begin position="43"/>
        <end position="57"/>
    </location>
</feature>
<dbReference type="SMART" id="SM00343">
    <property type="entry name" value="ZnF_C2HC"/>
    <property type="match status" value="1"/>
</dbReference>
<sequence>MSRPGYQNRSGGNPRTGGHHHNNNNFIHHNNNFNRAPTRAPANPNTNTAPRTGSNAVPVTPKDKSTINCYECGVVGHYSKECPRDSPRWPPTPLALLSSNAVGLVTVVLAGEYCGYRNDHCKRSSDSFVPSLRQLVLSIARTTPTRCRPSLALSLATGATPWPRPCSTSRPPSPSINRAPQPTTPSHILLLSLL</sequence>
<dbReference type="EMBL" id="JAUUTY010000003">
    <property type="protein sequence ID" value="KAK1664791.1"/>
    <property type="molecule type" value="Genomic_DNA"/>
</dbReference>
<dbReference type="PROSITE" id="PS50158">
    <property type="entry name" value="ZF_CCHC"/>
    <property type="match status" value="1"/>
</dbReference>
<keyword evidence="1" id="KW-0479">Metal-binding</keyword>
<feature type="compositionally biased region" description="Low complexity" evidence="2">
    <location>
        <begin position="23"/>
        <end position="34"/>
    </location>
</feature>
<keyword evidence="5" id="KW-1185">Reference proteome</keyword>
<feature type="compositionally biased region" description="Polar residues" evidence="2">
    <location>
        <begin position="1"/>
        <end position="13"/>
    </location>
</feature>
<protein>
    <recommendedName>
        <fullName evidence="3">CCHC-type domain-containing protein</fullName>
    </recommendedName>
</protein>
<gene>
    <name evidence="4" type="ORF">QYE76_052950</name>
</gene>
<dbReference type="GO" id="GO:0003676">
    <property type="term" value="F:nucleic acid binding"/>
    <property type="evidence" value="ECO:0007669"/>
    <property type="project" value="InterPro"/>
</dbReference>
<dbReference type="Proteomes" id="UP001231189">
    <property type="component" value="Unassembled WGS sequence"/>
</dbReference>
<evidence type="ECO:0000256" key="2">
    <source>
        <dbReference type="SAM" id="MobiDB-lite"/>
    </source>
</evidence>
<dbReference type="AlphaFoldDB" id="A0AAD8SWA7"/>
<keyword evidence="1" id="KW-0862">Zinc</keyword>
<comment type="caution">
    <text evidence="4">The sequence shown here is derived from an EMBL/GenBank/DDBJ whole genome shotgun (WGS) entry which is preliminary data.</text>
</comment>
<accession>A0AAD8SWA7</accession>
<dbReference type="GO" id="GO:0008270">
    <property type="term" value="F:zinc ion binding"/>
    <property type="evidence" value="ECO:0007669"/>
    <property type="project" value="UniProtKB-KW"/>
</dbReference>
<dbReference type="InterPro" id="IPR001878">
    <property type="entry name" value="Znf_CCHC"/>
</dbReference>
<evidence type="ECO:0000256" key="1">
    <source>
        <dbReference type="PROSITE-ProRule" id="PRU00047"/>
    </source>
</evidence>
<dbReference type="SUPFAM" id="SSF57756">
    <property type="entry name" value="Retrovirus zinc finger-like domains"/>
    <property type="match status" value="1"/>
</dbReference>
<feature type="region of interest" description="Disordered" evidence="2">
    <location>
        <begin position="1"/>
        <end position="60"/>
    </location>
</feature>
<organism evidence="4 5">
    <name type="scientific">Lolium multiflorum</name>
    <name type="common">Italian ryegrass</name>
    <name type="synonym">Lolium perenne subsp. multiflorum</name>
    <dbReference type="NCBI Taxonomy" id="4521"/>
    <lineage>
        <taxon>Eukaryota</taxon>
        <taxon>Viridiplantae</taxon>
        <taxon>Streptophyta</taxon>
        <taxon>Embryophyta</taxon>
        <taxon>Tracheophyta</taxon>
        <taxon>Spermatophyta</taxon>
        <taxon>Magnoliopsida</taxon>
        <taxon>Liliopsida</taxon>
        <taxon>Poales</taxon>
        <taxon>Poaceae</taxon>
        <taxon>BOP clade</taxon>
        <taxon>Pooideae</taxon>
        <taxon>Poodae</taxon>
        <taxon>Poeae</taxon>
        <taxon>Poeae Chloroplast Group 2 (Poeae type)</taxon>
        <taxon>Loliodinae</taxon>
        <taxon>Loliinae</taxon>
        <taxon>Lolium</taxon>
    </lineage>
</organism>
<dbReference type="Pfam" id="PF00098">
    <property type="entry name" value="zf-CCHC"/>
    <property type="match status" value="1"/>
</dbReference>
<feature type="region of interest" description="Disordered" evidence="2">
    <location>
        <begin position="162"/>
        <end position="183"/>
    </location>
</feature>
<name>A0AAD8SWA7_LOLMU</name>
<dbReference type="Gene3D" id="4.10.60.10">
    <property type="entry name" value="Zinc finger, CCHC-type"/>
    <property type="match status" value="1"/>
</dbReference>
<evidence type="ECO:0000313" key="4">
    <source>
        <dbReference type="EMBL" id="KAK1664791.1"/>
    </source>
</evidence>
<evidence type="ECO:0000313" key="5">
    <source>
        <dbReference type="Proteomes" id="UP001231189"/>
    </source>
</evidence>
<keyword evidence="1" id="KW-0863">Zinc-finger</keyword>
<evidence type="ECO:0000259" key="3">
    <source>
        <dbReference type="PROSITE" id="PS50158"/>
    </source>
</evidence>
<proteinExistence type="predicted"/>
<dbReference type="InterPro" id="IPR036875">
    <property type="entry name" value="Znf_CCHC_sf"/>
</dbReference>
<reference evidence="4" key="1">
    <citation type="submission" date="2023-07" db="EMBL/GenBank/DDBJ databases">
        <title>A chromosome-level genome assembly of Lolium multiflorum.</title>
        <authorList>
            <person name="Chen Y."/>
            <person name="Copetti D."/>
            <person name="Kolliker R."/>
            <person name="Studer B."/>
        </authorList>
    </citation>
    <scope>NUCLEOTIDE SEQUENCE</scope>
    <source>
        <strain evidence="4">02402/16</strain>
        <tissue evidence="4">Leaf</tissue>
    </source>
</reference>